<keyword evidence="3" id="KW-1185">Reference proteome</keyword>
<feature type="region of interest" description="Disordered" evidence="1">
    <location>
        <begin position="190"/>
        <end position="210"/>
    </location>
</feature>
<dbReference type="SUPFAM" id="SSF53300">
    <property type="entry name" value="vWA-like"/>
    <property type="match status" value="1"/>
</dbReference>
<evidence type="ECO:0008006" key="4">
    <source>
        <dbReference type="Google" id="ProtNLM"/>
    </source>
</evidence>
<evidence type="ECO:0000313" key="2">
    <source>
        <dbReference type="EMBL" id="GHH60807.1"/>
    </source>
</evidence>
<evidence type="ECO:0000256" key="1">
    <source>
        <dbReference type="SAM" id="MobiDB-lite"/>
    </source>
</evidence>
<gene>
    <name evidence="2" type="ORF">GCM10018781_06150</name>
</gene>
<dbReference type="AlphaFoldDB" id="A0A919FCW2"/>
<proteinExistence type="predicted"/>
<dbReference type="Proteomes" id="UP000617734">
    <property type="component" value="Unassembled WGS sequence"/>
</dbReference>
<dbReference type="Gene3D" id="3.40.50.1460">
    <property type="match status" value="1"/>
</dbReference>
<name>A0A919FCW2_9ACTN</name>
<feature type="region of interest" description="Disordered" evidence="1">
    <location>
        <begin position="371"/>
        <end position="408"/>
    </location>
</feature>
<sequence>MRRALTDPRSGIAEASQVRTLPAPTAGSVLAAVRSARRRPRLDLLLLYFSGHGHLDPVDQSLRLGMADSACRPDRPDSFGLSYDVLAAALRRTGAAQVVVVLDCCYSGRALHDTERRENCAVLASVQANRETPQDHGKALSPYTEVLVEQLGLPPNGQHTSGVDVALLHERIAGRFKFRLLPVGDTDREPTRAEVEALSEDDRRAHSWSPQYSHTGSAVILSRPGGEPPPRRARVRLPAPVRAASRATADRLASAAARCRPLLPGLRTATRLGVVLTLLAGGLAWWSHGGDDPYPCPLPLQLRVLASTESRAAVAAAADGFEGSPLNHRRLAPGDRTPAQCRRITLSVYAAPADLTRSAFAAAADWADGARPGPGPAAAGCDDPAPAASPAAGEAAQGEAQPGPAAAGRGCLVPLRDVGPQPDLWIPDSSAELAEVQTRPPALDGLVLTSRGPLALTPLVLGLPPQVAADLSAAGVQPRGSSWETILAALQRLPAPVQLLRPNPATSATGLLQTVGLYLGYQGTLGRQVTLPDAEARRLEKGFAVPGRSSGDARQLLCELASQAGKQDQLAVLVTEQALSRLDAGAPDVTGCADRPSAAPGPGLARYYPAGVPVLDHPMVTVSWPGARDGAERLAAAGLFRDWLLAPDGGGRAWTDQGFELPAPVDGATGPGPAGPDTAQITTALAGYAQARLPGRVLFLLDVSGSTADNGKLAASVAALDRALRVLGPQDSYGLWTFPAAGTTGSGHDEPVPLGSTDPVAGGRALSRAVALPLSAQLYEAVTQGLDALREGAGRQPQLLVVITDGDIRRTDDPQGQEAARALLRSAALGRPQIPVVVAALPAAGCHSTLDDLAAFSGGRCLPGADGLGSQLAGLVAAVGSGGTG</sequence>
<organism evidence="2 3">
    <name type="scientific">Kitasatospora indigofera</name>
    <dbReference type="NCBI Taxonomy" id="67307"/>
    <lineage>
        <taxon>Bacteria</taxon>
        <taxon>Bacillati</taxon>
        <taxon>Actinomycetota</taxon>
        <taxon>Actinomycetes</taxon>
        <taxon>Kitasatosporales</taxon>
        <taxon>Streptomycetaceae</taxon>
        <taxon>Kitasatospora</taxon>
    </lineage>
</organism>
<dbReference type="CDD" id="cd00198">
    <property type="entry name" value="vWFA"/>
    <property type="match status" value="1"/>
</dbReference>
<dbReference type="EMBL" id="BNBO01000002">
    <property type="protein sequence ID" value="GHH60807.1"/>
    <property type="molecule type" value="Genomic_DNA"/>
</dbReference>
<feature type="compositionally biased region" description="Basic and acidic residues" evidence="1">
    <location>
        <begin position="190"/>
        <end position="205"/>
    </location>
</feature>
<accession>A0A919FCW2</accession>
<dbReference type="InterPro" id="IPR036465">
    <property type="entry name" value="vWFA_dom_sf"/>
</dbReference>
<dbReference type="Gene3D" id="3.40.50.410">
    <property type="entry name" value="von Willebrand factor, type A domain"/>
    <property type="match status" value="1"/>
</dbReference>
<protein>
    <recommendedName>
        <fullName evidence="4">VWFA domain-containing protein</fullName>
    </recommendedName>
</protein>
<evidence type="ECO:0000313" key="3">
    <source>
        <dbReference type="Proteomes" id="UP000617734"/>
    </source>
</evidence>
<reference evidence="2" key="1">
    <citation type="journal article" date="2014" name="Int. J. Syst. Evol. Microbiol.">
        <title>Complete genome sequence of Corynebacterium casei LMG S-19264T (=DSM 44701T), isolated from a smear-ripened cheese.</title>
        <authorList>
            <consortium name="US DOE Joint Genome Institute (JGI-PGF)"/>
            <person name="Walter F."/>
            <person name="Albersmeier A."/>
            <person name="Kalinowski J."/>
            <person name="Ruckert C."/>
        </authorList>
    </citation>
    <scope>NUCLEOTIDE SEQUENCE</scope>
    <source>
        <strain evidence="2">JCM 4646</strain>
    </source>
</reference>
<reference evidence="2" key="2">
    <citation type="submission" date="2020-09" db="EMBL/GenBank/DDBJ databases">
        <authorList>
            <person name="Sun Q."/>
            <person name="Ohkuma M."/>
        </authorList>
    </citation>
    <scope>NUCLEOTIDE SEQUENCE</scope>
    <source>
        <strain evidence="2">JCM 4646</strain>
    </source>
</reference>
<comment type="caution">
    <text evidence="2">The sequence shown here is derived from an EMBL/GenBank/DDBJ whole genome shotgun (WGS) entry which is preliminary data.</text>
</comment>